<sequence length="246" mass="28045">MDPDYVISLFDSCWFGNDSFVKHSPKSNSDEKNINHINKEEGSAQPMFTKQPSILVRSKSDQLSSMTSYNSDYASPTSVLVTPHLQTIHSGKEVKEETVQEKRLNSTDCIGSNLDTCHVSENIHKRYKKNVVGGRKKLSSMSKSLSDLEFEELKGFMDLGFVFSEEDRDSSLVDIIPGLHRLGQENSEENDEHVVTRPYLSEAWEVMDEEKRMYALNNWRVPAAEDEIHMKDSLKRWAHTVASAVR</sequence>
<dbReference type="OMA" id="STDCIGS"/>
<dbReference type="EMBL" id="CP093344">
    <property type="protein sequence ID" value="WOG86602.1"/>
    <property type="molecule type" value="Genomic_DNA"/>
</dbReference>
<dbReference type="Proteomes" id="UP000077755">
    <property type="component" value="Chromosome 2"/>
</dbReference>
<dbReference type="Gramene" id="KZN04295">
    <property type="protein sequence ID" value="KZN04295"/>
    <property type="gene ID" value="DCAR_005132"/>
</dbReference>
<reference evidence="1" key="2">
    <citation type="submission" date="2022-03" db="EMBL/GenBank/DDBJ databases">
        <title>Draft title - Genomic analysis of global carrot germplasm unveils the trajectory of domestication and the origin of high carotenoid orange carrot.</title>
        <authorList>
            <person name="Iorizzo M."/>
            <person name="Ellison S."/>
            <person name="Senalik D."/>
            <person name="Macko-Podgorni A."/>
            <person name="Grzebelus D."/>
            <person name="Bostan H."/>
            <person name="Rolling W."/>
            <person name="Curaba J."/>
            <person name="Simon P."/>
        </authorList>
    </citation>
    <scope>NUCLEOTIDE SEQUENCE</scope>
    <source>
        <tissue evidence="1">Leaf</tissue>
    </source>
</reference>
<dbReference type="InterPro" id="IPR012881">
    <property type="entry name" value="DUF1685"/>
</dbReference>
<dbReference type="PANTHER" id="PTHR33785">
    <property type="entry name" value="OS06G0550800 PROTEIN"/>
    <property type="match status" value="1"/>
</dbReference>
<evidence type="ECO:0000313" key="1">
    <source>
        <dbReference type="EMBL" id="WOG86602.1"/>
    </source>
</evidence>
<dbReference type="PANTHER" id="PTHR33785:SF12">
    <property type="entry name" value="DUF1685 FAMILY PROTEIN"/>
    <property type="match status" value="1"/>
</dbReference>
<dbReference type="Pfam" id="PF07939">
    <property type="entry name" value="DUF1685"/>
    <property type="match status" value="1"/>
</dbReference>
<protein>
    <submittedName>
        <fullName evidence="1">Uncharacterized protein</fullName>
    </submittedName>
</protein>
<proteinExistence type="predicted"/>
<gene>
    <name evidence="1" type="ORF">DCAR_0205817</name>
</gene>
<dbReference type="AlphaFoldDB" id="A0A161WZX2"/>
<reference evidence="1" key="1">
    <citation type="journal article" date="2016" name="Nat. Genet.">
        <title>A high-quality carrot genome assembly provides new insights into carotenoid accumulation and asterid genome evolution.</title>
        <authorList>
            <person name="Iorizzo M."/>
            <person name="Ellison S."/>
            <person name="Senalik D."/>
            <person name="Zeng P."/>
            <person name="Satapoomin P."/>
            <person name="Huang J."/>
            <person name="Bowman M."/>
            <person name="Iovene M."/>
            <person name="Sanseverino W."/>
            <person name="Cavagnaro P."/>
            <person name="Yildiz M."/>
            <person name="Macko-Podgorni A."/>
            <person name="Moranska E."/>
            <person name="Grzebelus E."/>
            <person name="Grzebelus D."/>
            <person name="Ashrafi H."/>
            <person name="Zheng Z."/>
            <person name="Cheng S."/>
            <person name="Spooner D."/>
            <person name="Van Deynze A."/>
            <person name="Simon P."/>
        </authorList>
    </citation>
    <scope>NUCLEOTIDE SEQUENCE</scope>
    <source>
        <tissue evidence="1">Leaf</tissue>
    </source>
</reference>
<name>A0A161WZX2_DAUCS</name>
<organism evidence="1 2">
    <name type="scientific">Daucus carota subsp. sativus</name>
    <name type="common">Carrot</name>
    <dbReference type="NCBI Taxonomy" id="79200"/>
    <lineage>
        <taxon>Eukaryota</taxon>
        <taxon>Viridiplantae</taxon>
        <taxon>Streptophyta</taxon>
        <taxon>Embryophyta</taxon>
        <taxon>Tracheophyta</taxon>
        <taxon>Spermatophyta</taxon>
        <taxon>Magnoliopsida</taxon>
        <taxon>eudicotyledons</taxon>
        <taxon>Gunneridae</taxon>
        <taxon>Pentapetalae</taxon>
        <taxon>asterids</taxon>
        <taxon>campanulids</taxon>
        <taxon>Apiales</taxon>
        <taxon>Apiaceae</taxon>
        <taxon>Apioideae</taxon>
        <taxon>Scandiceae</taxon>
        <taxon>Daucinae</taxon>
        <taxon>Daucus</taxon>
        <taxon>Daucus sect. Daucus</taxon>
    </lineage>
</organism>
<evidence type="ECO:0000313" key="2">
    <source>
        <dbReference type="Proteomes" id="UP000077755"/>
    </source>
</evidence>
<accession>A0A161WZX2</accession>
<keyword evidence="2" id="KW-1185">Reference proteome</keyword>